<evidence type="ECO:0000256" key="1">
    <source>
        <dbReference type="SAM" id="MobiDB-lite"/>
    </source>
</evidence>
<reference evidence="2" key="1">
    <citation type="submission" date="2019-09" db="EMBL/GenBank/DDBJ databases">
        <title>Characterisation of the sponge microbiome using genome-centric metagenomics.</title>
        <authorList>
            <person name="Engelberts J.P."/>
            <person name="Robbins S.J."/>
            <person name="De Goeij J.M."/>
            <person name="Aranda M."/>
            <person name="Bell S.C."/>
            <person name="Webster N.S."/>
        </authorList>
    </citation>
    <scope>NUCLEOTIDE SEQUENCE</scope>
    <source>
        <strain evidence="2">SB0662_bin_9</strain>
    </source>
</reference>
<proteinExistence type="predicted"/>
<feature type="compositionally biased region" description="Basic and acidic residues" evidence="1">
    <location>
        <begin position="19"/>
        <end position="33"/>
    </location>
</feature>
<feature type="compositionally biased region" description="Gly residues" evidence="1">
    <location>
        <begin position="45"/>
        <end position="82"/>
    </location>
</feature>
<gene>
    <name evidence="2" type="ORF">F4Y08_00070</name>
</gene>
<feature type="region of interest" description="Disordered" evidence="1">
    <location>
        <begin position="1"/>
        <end position="82"/>
    </location>
</feature>
<evidence type="ECO:0000313" key="2">
    <source>
        <dbReference type="EMBL" id="MYD88727.1"/>
    </source>
</evidence>
<feature type="non-terminal residue" evidence="2">
    <location>
        <position position="82"/>
    </location>
</feature>
<comment type="caution">
    <text evidence="2">The sequence shown here is derived from an EMBL/GenBank/DDBJ whole genome shotgun (WGS) entry which is preliminary data.</text>
</comment>
<accession>A0A6B1DN63</accession>
<name>A0A6B1DN63_9CHLR</name>
<dbReference type="AlphaFoldDB" id="A0A6B1DN63"/>
<protein>
    <submittedName>
        <fullName evidence="2">Uncharacterized protein</fullName>
    </submittedName>
</protein>
<dbReference type="EMBL" id="VXPY01000002">
    <property type="protein sequence ID" value="MYD88727.1"/>
    <property type="molecule type" value="Genomic_DNA"/>
</dbReference>
<feature type="compositionally biased region" description="Basic residues" evidence="1">
    <location>
        <begin position="34"/>
        <end position="44"/>
    </location>
</feature>
<organism evidence="2">
    <name type="scientific">Caldilineaceae bacterium SB0662_bin_9</name>
    <dbReference type="NCBI Taxonomy" id="2605258"/>
    <lineage>
        <taxon>Bacteria</taxon>
        <taxon>Bacillati</taxon>
        <taxon>Chloroflexota</taxon>
        <taxon>Caldilineae</taxon>
        <taxon>Caldilineales</taxon>
        <taxon>Caldilineaceae</taxon>
    </lineage>
</organism>
<sequence>MGARLATLPSPQTGARQYQHGDRTQAENRESKPGRHHAGARRRQVGGGGGGGGGPRPPGGVWGVGGFGGGGARPGGGGNKKN</sequence>